<evidence type="ECO:0000313" key="2">
    <source>
        <dbReference type="EMBL" id="MPM93493.1"/>
    </source>
</evidence>
<feature type="compositionally biased region" description="Low complexity" evidence="1">
    <location>
        <begin position="38"/>
        <end position="65"/>
    </location>
</feature>
<feature type="region of interest" description="Disordered" evidence="1">
    <location>
        <begin position="25"/>
        <end position="65"/>
    </location>
</feature>
<feature type="compositionally biased region" description="Gly residues" evidence="1">
    <location>
        <begin position="27"/>
        <end position="37"/>
    </location>
</feature>
<accession>A0A645DY24</accession>
<evidence type="ECO:0000256" key="1">
    <source>
        <dbReference type="SAM" id="MobiDB-lite"/>
    </source>
</evidence>
<dbReference type="AlphaFoldDB" id="A0A645DY24"/>
<protein>
    <submittedName>
        <fullName evidence="2">Uncharacterized protein</fullName>
    </submittedName>
</protein>
<dbReference type="EMBL" id="VSSQ01040289">
    <property type="protein sequence ID" value="MPM93493.1"/>
    <property type="molecule type" value="Genomic_DNA"/>
</dbReference>
<name>A0A645DY24_9ZZZZ</name>
<proteinExistence type="predicted"/>
<reference evidence="2" key="1">
    <citation type="submission" date="2019-08" db="EMBL/GenBank/DDBJ databases">
        <authorList>
            <person name="Kucharzyk K."/>
            <person name="Murdoch R.W."/>
            <person name="Higgins S."/>
            <person name="Loffler F."/>
        </authorList>
    </citation>
    <scope>NUCLEOTIDE SEQUENCE</scope>
</reference>
<organism evidence="2">
    <name type="scientific">bioreactor metagenome</name>
    <dbReference type="NCBI Taxonomy" id="1076179"/>
    <lineage>
        <taxon>unclassified sequences</taxon>
        <taxon>metagenomes</taxon>
        <taxon>ecological metagenomes</taxon>
    </lineage>
</organism>
<gene>
    <name evidence="2" type="ORF">SDC9_140631</name>
</gene>
<comment type="caution">
    <text evidence="2">The sequence shown here is derived from an EMBL/GenBank/DDBJ whole genome shotgun (WGS) entry which is preliminary data.</text>
</comment>
<sequence>MRSELFLSNAETVIAYAEKVIPAQGSAGSGGSSGIDVGGNTTTGANGGATEVTPTPVSAATPTPTPTYDSTAWTYLEQLKKLVAQVKTYVGDEDCDAEAFETAVNNIQAVTAVLASQVNYSKTLNWKINYEKETNEVYVDFR</sequence>